<evidence type="ECO:0000313" key="3">
    <source>
        <dbReference type="Proteomes" id="UP000245081"/>
    </source>
</evidence>
<sequence>MSTHPERHNPLESDAYNALRHVIDPEIGENIVDLGLVYGITAAEEVVEIRLTMTSMACPMGEMIIDDVMAALSSALPKEVEANIRLVWDPLWTPEMISTEARDRLGWK</sequence>
<protein>
    <submittedName>
        <fullName evidence="2">Flagellar motor protein MotB</fullName>
    </submittedName>
</protein>
<keyword evidence="2" id="KW-0969">Cilium</keyword>
<evidence type="ECO:0000313" key="2">
    <source>
        <dbReference type="EMBL" id="GBG14931.1"/>
    </source>
</evidence>
<dbReference type="PANTHER" id="PTHR42831">
    <property type="entry name" value="FE-S PROTEIN MATURATION AUXILIARY FACTOR YITW"/>
    <property type="match status" value="1"/>
</dbReference>
<dbReference type="Gene3D" id="3.30.300.130">
    <property type="entry name" value="Fe-S cluster assembly (FSCA)"/>
    <property type="match status" value="1"/>
</dbReference>
<name>A0A2R5FEJ2_9PROT</name>
<accession>A0A2R5FEJ2</accession>
<organism evidence="2 3">
    <name type="scientific">Novimethylophilus kurashikiensis</name>
    <dbReference type="NCBI Taxonomy" id="1825523"/>
    <lineage>
        <taxon>Bacteria</taxon>
        <taxon>Pseudomonadati</taxon>
        <taxon>Pseudomonadota</taxon>
        <taxon>Betaproteobacteria</taxon>
        <taxon>Nitrosomonadales</taxon>
        <taxon>Methylophilaceae</taxon>
        <taxon>Novimethylophilus</taxon>
    </lineage>
</organism>
<evidence type="ECO:0000259" key="1">
    <source>
        <dbReference type="Pfam" id="PF01883"/>
    </source>
</evidence>
<dbReference type="InterPro" id="IPR002744">
    <property type="entry name" value="MIP18-like"/>
</dbReference>
<dbReference type="EMBL" id="BDOQ01000012">
    <property type="protein sequence ID" value="GBG14931.1"/>
    <property type="molecule type" value="Genomic_DNA"/>
</dbReference>
<dbReference type="RefSeq" id="WP_109016106.1">
    <property type="nucleotide sequence ID" value="NZ_BDOQ01000012.1"/>
</dbReference>
<comment type="caution">
    <text evidence="2">The sequence shown here is derived from an EMBL/GenBank/DDBJ whole genome shotgun (WGS) entry which is preliminary data.</text>
</comment>
<feature type="domain" description="MIP18 family-like" evidence="1">
    <location>
        <begin position="14"/>
        <end position="83"/>
    </location>
</feature>
<proteinExistence type="predicted"/>
<keyword evidence="2" id="KW-0282">Flagellum</keyword>
<dbReference type="Proteomes" id="UP000245081">
    <property type="component" value="Unassembled WGS sequence"/>
</dbReference>
<keyword evidence="3" id="KW-1185">Reference proteome</keyword>
<dbReference type="SUPFAM" id="SSF117916">
    <property type="entry name" value="Fe-S cluster assembly (FSCA) domain-like"/>
    <property type="match status" value="1"/>
</dbReference>
<dbReference type="OrthoDB" id="9805360at2"/>
<reference evidence="2 3" key="1">
    <citation type="journal article" date="2018" name="Environ. Microbiol.">
        <title>Isolation and genomic characterization of Novimethylophilus kurashikiensis gen. nov. sp. nov., a new lanthanide-dependent methylotrophic species of Methylophilaceae.</title>
        <authorList>
            <person name="Lv H."/>
            <person name="Sahin N."/>
            <person name="Tani A."/>
        </authorList>
    </citation>
    <scope>NUCLEOTIDE SEQUENCE [LARGE SCALE GENOMIC DNA]</scope>
    <source>
        <strain evidence="2 3">La2-4</strain>
    </source>
</reference>
<dbReference type="InterPro" id="IPR034904">
    <property type="entry name" value="FSCA_dom_sf"/>
</dbReference>
<dbReference type="InterPro" id="IPR052339">
    <property type="entry name" value="Fe-S_Maturation_MIP18"/>
</dbReference>
<dbReference type="Pfam" id="PF01883">
    <property type="entry name" value="FeS_assembly_P"/>
    <property type="match status" value="1"/>
</dbReference>
<keyword evidence="2" id="KW-0966">Cell projection</keyword>
<dbReference type="PANTHER" id="PTHR42831:SF1">
    <property type="entry name" value="FE-S PROTEIN MATURATION AUXILIARY FACTOR YITW"/>
    <property type="match status" value="1"/>
</dbReference>
<dbReference type="AlphaFoldDB" id="A0A2R5FEJ2"/>
<gene>
    <name evidence="2" type="ORF">NMK_2532</name>
</gene>